<evidence type="ECO:0000256" key="8">
    <source>
        <dbReference type="SAM" id="SignalP"/>
    </source>
</evidence>
<reference evidence="10 11" key="1">
    <citation type="submission" date="2019-02" db="EMBL/GenBank/DDBJ databases">
        <title>Deep-cultivation of Planctomycetes and their phenomic and genomic characterization uncovers novel biology.</title>
        <authorList>
            <person name="Wiegand S."/>
            <person name="Jogler M."/>
            <person name="Boedeker C."/>
            <person name="Pinto D."/>
            <person name="Vollmers J."/>
            <person name="Rivas-Marin E."/>
            <person name="Kohn T."/>
            <person name="Peeters S.H."/>
            <person name="Heuer A."/>
            <person name="Rast P."/>
            <person name="Oberbeckmann S."/>
            <person name="Bunk B."/>
            <person name="Jeske O."/>
            <person name="Meyerdierks A."/>
            <person name="Storesund J.E."/>
            <person name="Kallscheuer N."/>
            <person name="Luecker S."/>
            <person name="Lage O.M."/>
            <person name="Pohl T."/>
            <person name="Merkel B.J."/>
            <person name="Hornburger P."/>
            <person name="Mueller R.-W."/>
            <person name="Bruemmer F."/>
            <person name="Labrenz M."/>
            <person name="Spormann A.M."/>
            <person name="Op den Camp H."/>
            <person name="Overmann J."/>
            <person name="Amann R."/>
            <person name="Jetten M.S.M."/>
            <person name="Mascher T."/>
            <person name="Medema M.H."/>
            <person name="Devos D.P."/>
            <person name="Kaster A.-K."/>
            <person name="Ovreas L."/>
            <person name="Rohde M."/>
            <person name="Galperin M.Y."/>
            <person name="Jogler C."/>
        </authorList>
    </citation>
    <scope>NUCLEOTIDE SEQUENCE [LARGE SCALE GENOMIC DNA]</scope>
    <source>
        <strain evidence="10 11">ElP</strain>
    </source>
</reference>
<evidence type="ECO:0000256" key="3">
    <source>
        <dbReference type="ARBA" id="ARBA00022723"/>
    </source>
</evidence>
<dbReference type="OrthoDB" id="9762324at2"/>
<name>A0A518H9J2_9BACT</name>
<comment type="cofactor">
    <cofactor evidence="1">
        <name>Ca(2+)</name>
        <dbReference type="ChEBI" id="CHEBI:29108"/>
    </cofactor>
</comment>
<dbReference type="PANTHER" id="PTHR42693">
    <property type="entry name" value="ARYLSULFATASE FAMILY MEMBER"/>
    <property type="match status" value="1"/>
</dbReference>
<keyword evidence="3" id="KW-0479">Metal-binding</keyword>
<evidence type="ECO:0000256" key="4">
    <source>
        <dbReference type="ARBA" id="ARBA00022729"/>
    </source>
</evidence>
<dbReference type="Pfam" id="PF00884">
    <property type="entry name" value="Sulfatase"/>
    <property type="match status" value="1"/>
</dbReference>
<dbReference type="InterPro" id="IPR000917">
    <property type="entry name" value="Sulfatase_N"/>
</dbReference>
<dbReference type="GO" id="GO:0046872">
    <property type="term" value="F:metal ion binding"/>
    <property type="evidence" value="ECO:0007669"/>
    <property type="project" value="UniProtKB-KW"/>
</dbReference>
<keyword evidence="6" id="KW-0106">Calcium</keyword>
<keyword evidence="4 8" id="KW-0732">Signal</keyword>
<dbReference type="Gene3D" id="3.40.720.10">
    <property type="entry name" value="Alkaline Phosphatase, subunit A"/>
    <property type="match status" value="1"/>
</dbReference>
<dbReference type="SUPFAM" id="SSF53649">
    <property type="entry name" value="Alkaline phosphatase-like"/>
    <property type="match status" value="1"/>
</dbReference>
<dbReference type="EC" id="3.1.6.1" evidence="10"/>
<dbReference type="InterPro" id="IPR050738">
    <property type="entry name" value="Sulfatase"/>
</dbReference>
<proteinExistence type="inferred from homology"/>
<comment type="similarity">
    <text evidence="2">Belongs to the sulfatase family.</text>
</comment>
<feature type="chain" id="PRO_5021995842" evidence="8">
    <location>
        <begin position="24"/>
        <end position="487"/>
    </location>
</feature>
<accession>A0A518H9J2</accession>
<dbReference type="KEGG" id="tpla:ElP_54530"/>
<evidence type="ECO:0000256" key="1">
    <source>
        <dbReference type="ARBA" id="ARBA00001913"/>
    </source>
</evidence>
<gene>
    <name evidence="10" type="ORF">ElP_54530</name>
</gene>
<feature type="region of interest" description="Disordered" evidence="7">
    <location>
        <begin position="155"/>
        <end position="176"/>
    </location>
</feature>
<dbReference type="EMBL" id="CP036426">
    <property type="protein sequence ID" value="QDV37513.1"/>
    <property type="molecule type" value="Genomic_DNA"/>
</dbReference>
<evidence type="ECO:0000259" key="9">
    <source>
        <dbReference type="Pfam" id="PF00884"/>
    </source>
</evidence>
<evidence type="ECO:0000256" key="7">
    <source>
        <dbReference type="SAM" id="MobiDB-lite"/>
    </source>
</evidence>
<evidence type="ECO:0000256" key="6">
    <source>
        <dbReference type="ARBA" id="ARBA00022837"/>
    </source>
</evidence>
<dbReference type="PANTHER" id="PTHR42693:SF42">
    <property type="entry name" value="ARYLSULFATASE G"/>
    <property type="match status" value="1"/>
</dbReference>
<dbReference type="AlphaFoldDB" id="A0A518H9J2"/>
<feature type="compositionally biased region" description="Pro residues" evidence="7">
    <location>
        <begin position="165"/>
        <end position="176"/>
    </location>
</feature>
<organism evidence="10 11">
    <name type="scientific">Tautonia plasticadhaerens</name>
    <dbReference type="NCBI Taxonomy" id="2527974"/>
    <lineage>
        <taxon>Bacteria</taxon>
        <taxon>Pseudomonadati</taxon>
        <taxon>Planctomycetota</taxon>
        <taxon>Planctomycetia</taxon>
        <taxon>Isosphaerales</taxon>
        <taxon>Isosphaeraceae</taxon>
        <taxon>Tautonia</taxon>
    </lineage>
</organism>
<keyword evidence="5 10" id="KW-0378">Hydrolase</keyword>
<dbReference type="Proteomes" id="UP000317835">
    <property type="component" value="Chromosome"/>
</dbReference>
<sequence length="487" mass="53363" precursor="true">MSRQFPAAPAVVALLLASLPAPARGEAPSAAPPDLLFLFADDFSFEAIGALGLVDIETPNLDRLYGRGTVFSRAHNMGGWNGAICVASRSMLVTGRTIWDASRIYESTDAERRAGRTWPQMLASAGYETCMTGKWHIRTDAASAFDVARHVRPGMPDQADEGYHRPPPGKPDPWDPADPRFGGYWSGGTHWSEVTANDAIEFIGRASGRESPSFMYIAFNAPHDPRQSPREFAERYPPDRVALPDDFLPVYPFRDEIGCGPGLRDEALAPFPRTEHAVKVHRGEYFAIISHLDRQVGRILDALDSSGKADSTIVVFTADHGLSVGHHGLLGKQNLYEHSTRVPFVLAGPGIEAGRVIDTPIYLQDIMPTTLELAGLPVPDYVGFASLLPLLRGDTDAPIRPSIYGAYMDLQRSVTHDGYKLILYPEARVARLFHLDDDPGERRDLAGDPSQADRRASLYQELLRLQEELGDPLDLRATFGELNVGGG</sequence>
<feature type="signal peptide" evidence="8">
    <location>
        <begin position="1"/>
        <end position="23"/>
    </location>
</feature>
<evidence type="ECO:0000256" key="5">
    <source>
        <dbReference type="ARBA" id="ARBA00022801"/>
    </source>
</evidence>
<dbReference type="InterPro" id="IPR017850">
    <property type="entry name" value="Alkaline_phosphatase_core_sf"/>
</dbReference>
<evidence type="ECO:0000313" key="11">
    <source>
        <dbReference type="Proteomes" id="UP000317835"/>
    </source>
</evidence>
<feature type="domain" description="Sulfatase N-terminal" evidence="9">
    <location>
        <begin position="33"/>
        <end position="375"/>
    </location>
</feature>
<dbReference type="RefSeq" id="WP_145275423.1">
    <property type="nucleotide sequence ID" value="NZ_CP036426.1"/>
</dbReference>
<evidence type="ECO:0000313" key="10">
    <source>
        <dbReference type="EMBL" id="QDV37513.1"/>
    </source>
</evidence>
<evidence type="ECO:0000256" key="2">
    <source>
        <dbReference type="ARBA" id="ARBA00008779"/>
    </source>
</evidence>
<dbReference type="GO" id="GO:0004065">
    <property type="term" value="F:arylsulfatase activity"/>
    <property type="evidence" value="ECO:0007669"/>
    <property type="project" value="UniProtKB-EC"/>
</dbReference>
<dbReference type="CDD" id="cd16155">
    <property type="entry name" value="sulfatase_like"/>
    <property type="match status" value="1"/>
</dbReference>
<keyword evidence="11" id="KW-1185">Reference proteome</keyword>
<protein>
    <submittedName>
        <fullName evidence="10">Arylsulfatase</fullName>
        <ecNumber evidence="10">3.1.6.1</ecNumber>
    </submittedName>
</protein>